<feature type="disulfide bond" evidence="6">
    <location>
        <begin position="156"/>
        <end position="199"/>
    </location>
</feature>
<protein>
    <recommendedName>
        <fullName evidence="7">Tetraspanin</fullName>
    </recommendedName>
</protein>
<dbReference type="EnsemblMetazoa" id="Aqu2.1.35499_001">
    <property type="protein sequence ID" value="Aqu2.1.35499_001"/>
    <property type="gene ID" value="Aqu2.1.35499"/>
</dbReference>
<sequence>MGERTCSEYFWIILRIVLVIVNCFVVVSGIVLLGIGISSKIHKDEYIVVTDNEQVYAQVPWLMIFTGIFIIFHGMLGVVGAILAYTVCGRILLGLYGFVLALLVIIELSTGIAAAVEKGKLKKDIETSITNTFLKYNDTDTSYRDTWNTIQETLQCCGTYNYTAYENLLNMDPPTSCCIDQNNCDTFDSSGEDLFKEGCTEKIKENINSVILGAIAGVALTFAILQIIGVVVSCFVAACRPHTRTSYEAIKTV</sequence>
<keyword evidence="4 7" id="KW-1133">Transmembrane helix</keyword>
<dbReference type="Proteomes" id="UP000007879">
    <property type="component" value="Unassembled WGS sequence"/>
</dbReference>
<proteinExistence type="inferred from homology"/>
<feature type="transmembrane region" description="Helical" evidence="7">
    <location>
        <begin position="91"/>
        <end position="116"/>
    </location>
</feature>
<comment type="similarity">
    <text evidence="2 7">Belongs to the tetraspanin (TM4SF) family.</text>
</comment>
<dbReference type="SUPFAM" id="SSF48652">
    <property type="entry name" value="Tetraspanin"/>
    <property type="match status" value="1"/>
</dbReference>
<organism evidence="8">
    <name type="scientific">Amphimedon queenslandica</name>
    <name type="common">Sponge</name>
    <dbReference type="NCBI Taxonomy" id="400682"/>
    <lineage>
        <taxon>Eukaryota</taxon>
        <taxon>Metazoa</taxon>
        <taxon>Porifera</taxon>
        <taxon>Demospongiae</taxon>
        <taxon>Heteroscleromorpha</taxon>
        <taxon>Haplosclerida</taxon>
        <taxon>Niphatidae</taxon>
        <taxon>Amphimedon</taxon>
    </lineage>
</organism>
<dbReference type="OMA" id="NCGINAV"/>
<dbReference type="InterPro" id="IPR008952">
    <property type="entry name" value="Tetraspanin_EC2_sf"/>
</dbReference>
<dbReference type="PANTHER" id="PTHR19282:SF452">
    <property type="entry name" value="LD03691P"/>
    <property type="match status" value="1"/>
</dbReference>
<dbReference type="OrthoDB" id="6134317at2759"/>
<dbReference type="PRINTS" id="PR00259">
    <property type="entry name" value="TMFOUR"/>
</dbReference>
<evidence type="ECO:0000313" key="8">
    <source>
        <dbReference type="EnsemblMetazoa" id="Aqu2.1.35499_001"/>
    </source>
</evidence>
<keyword evidence="9" id="KW-1185">Reference proteome</keyword>
<reference evidence="9" key="1">
    <citation type="journal article" date="2010" name="Nature">
        <title>The Amphimedon queenslandica genome and the evolution of animal complexity.</title>
        <authorList>
            <person name="Srivastava M."/>
            <person name="Simakov O."/>
            <person name="Chapman J."/>
            <person name="Fahey B."/>
            <person name="Gauthier M.E."/>
            <person name="Mitros T."/>
            <person name="Richards G.S."/>
            <person name="Conaco C."/>
            <person name="Dacre M."/>
            <person name="Hellsten U."/>
            <person name="Larroux C."/>
            <person name="Putnam N.H."/>
            <person name="Stanke M."/>
            <person name="Adamska M."/>
            <person name="Darling A."/>
            <person name="Degnan S.M."/>
            <person name="Oakley T.H."/>
            <person name="Plachetzki D.C."/>
            <person name="Zhai Y."/>
            <person name="Adamski M."/>
            <person name="Calcino A."/>
            <person name="Cummins S.F."/>
            <person name="Goodstein D.M."/>
            <person name="Harris C."/>
            <person name="Jackson D.J."/>
            <person name="Leys S.P."/>
            <person name="Shu S."/>
            <person name="Woodcroft B.J."/>
            <person name="Vervoort M."/>
            <person name="Kosik K.S."/>
            <person name="Manning G."/>
            <person name="Degnan B.M."/>
            <person name="Rokhsar D.S."/>
        </authorList>
    </citation>
    <scope>NUCLEOTIDE SEQUENCE [LARGE SCALE GENOMIC DNA]</scope>
</reference>
<gene>
    <name evidence="8" type="primary">105312255</name>
</gene>
<reference evidence="8" key="2">
    <citation type="submission" date="2017-05" db="UniProtKB">
        <authorList>
            <consortium name="EnsemblMetazoa"/>
        </authorList>
    </citation>
    <scope>IDENTIFICATION</scope>
</reference>
<dbReference type="GO" id="GO:0016020">
    <property type="term" value="C:membrane"/>
    <property type="evidence" value="ECO:0007669"/>
    <property type="project" value="UniProtKB-SubCell"/>
</dbReference>
<evidence type="ECO:0000256" key="4">
    <source>
        <dbReference type="ARBA" id="ARBA00022989"/>
    </source>
</evidence>
<dbReference type="AlphaFoldDB" id="A0A1X7V6Q6"/>
<feature type="transmembrane region" description="Helical" evidence="7">
    <location>
        <begin position="210"/>
        <end position="238"/>
    </location>
</feature>
<name>A0A1X7V6Q6_AMPQE</name>
<dbReference type="InterPro" id="IPR000301">
    <property type="entry name" value="Tetraspanin_animals"/>
</dbReference>
<evidence type="ECO:0000256" key="5">
    <source>
        <dbReference type="ARBA" id="ARBA00023136"/>
    </source>
</evidence>
<dbReference type="InterPro" id="IPR018499">
    <property type="entry name" value="Tetraspanin/Peripherin"/>
</dbReference>
<feature type="transmembrane region" description="Helical" evidence="7">
    <location>
        <begin position="59"/>
        <end position="85"/>
    </location>
</feature>
<dbReference type="Pfam" id="PF00335">
    <property type="entry name" value="Tetraspanin"/>
    <property type="match status" value="1"/>
</dbReference>
<evidence type="ECO:0000256" key="1">
    <source>
        <dbReference type="ARBA" id="ARBA00004141"/>
    </source>
</evidence>
<dbReference type="PANTHER" id="PTHR19282">
    <property type="entry name" value="TETRASPANIN"/>
    <property type="match status" value="1"/>
</dbReference>
<evidence type="ECO:0000256" key="6">
    <source>
        <dbReference type="PIRSR" id="PIRSR002419-1"/>
    </source>
</evidence>
<feature type="transmembrane region" description="Helical" evidence="7">
    <location>
        <begin position="12"/>
        <end position="38"/>
    </location>
</feature>
<accession>A0A1X7V6Q6</accession>
<dbReference type="Gene3D" id="1.10.1450.10">
    <property type="entry name" value="Tetraspanin"/>
    <property type="match status" value="1"/>
</dbReference>
<dbReference type="InParanoid" id="A0A1X7V6Q6"/>
<evidence type="ECO:0000256" key="2">
    <source>
        <dbReference type="ARBA" id="ARBA00006840"/>
    </source>
</evidence>
<dbReference type="STRING" id="400682.A0A1X7V6Q6"/>
<evidence type="ECO:0000313" key="9">
    <source>
        <dbReference type="Proteomes" id="UP000007879"/>
    </source>
</evidence>
<evidence type="ECO:0000256" key="3">
    <source>
        <dbReference type="ARBA" id="ARBA00022692"/>
    </source>
</evidence>
<dbReference type="FunCoup" id="A0A1X7V6Q6">
    <property type="interactions" value="1"/>
</dbReference>
<dbReference type="KEGG" id="aqu:105312255"/>
<dbReference type="EnsemblMetazoa" id="XM_011404760.2">
    <property type="protein sequence ID" value="XP_011403062.1"/>
    <property type="gene ID" value="LOC105312255"/>
</dbReference>
<evidence type="ECO:0000256" key="7">
    <source>
        <dbReference type="RuleBase" id="RU361218"/>
    </source>
</evidence>
<comment type="subcellular location">
    <subcellularLocation>
        <location evidence="1 7">Membrane</location>
        <topology evidence="1 7">Multi-pass membrane protein</topology>
    </subcellularLocation>
</comment>
<dbReference type="eggNOG" id="KOG3882">
    <property type="taxonomic scope" value="Eukaryota"/>
</dbReference>
<keyword evidence="5 7" id="KW-0472">Membrane</keyword>
<dbReference type="PIRSF" id="PIRSF002419">
    <property type="entry name" value="Tetraspanin"/>
    <property type="match status" value="1"/>
</dbReference>
<keyword evidence="6" id="KW-1015">Disulfide bond</keyword>
<dbReference type="CDD" id="cd03127">
    <property type="entry name" value="tetraspanin_LEL"/>
    <property type="match status" value="1"/>
</dbReference>
<feature type="disulfide bond" evidence="6">
    <location>
        <begin position="157"/>
        <end position="177"/>
    </location>
</feature>
<keyword evidence="3 7" id="KW-0812">Transmembrane</keyword>